<sequence>MSDKVLVVEKKLKSDFRYFLLAIWKELALPDPTPLQYDIGKYLQHGPKRCIIEAFRGVGKSWITSAFVVWLLYRNPQLKIMVVSASKDRADQFSTFTKRLINTVPWLAHLSAGNEQRNSLHAFDVGPAQPDHSPSVKSVGITGQLTGSRADVIIADDVEVVNNSQTQTAREYLATLVKEFDAILKPLPTSRIIFLGTPQCEMSLYNELPKRGYECRIWPALFPSDEQVMAYAGKLAPFILEHPQYEHGSTTDPKRFSNEDLQERLLSYGKAGFALQFMLDTSLSDADKYPLKFSDLLIMSIPFQKGPTELVHTFDKDYGLGELPNMGLAGDRYFSPFYVAKELVDYQMRAMSIDPSGRGKDETAYAVGYMLNGNIFVPEASGLIGGYGPEVLESLAKIAKKHQVNEIIIEDNFGDGMFEALLKPVLSRVYPCSTLGQRQHIQKEKRIIDTLEPVMMQHRLAIDPRVVVSDYETTKSNPAYSLFYQMSRVTAEKGALGHDDRLDALAILVKYFQDMLEQDSHGAEQNRKDELLMNELQDFIDHAQGETGQNLYRNSWMADGLQPAWHKA</sequence>
<gene>
    <name evidence="2" type="ORF">AU14_17615</name>
</gene>
<dbReference type="SUPFAM" id="SSF52540">
    <property type="entry name" value="P-loop containing nucleoside triphosphate hydrolases"/>
    <property type="match status" value="2"/>
</dbReference>
<dbReference type="Gene3D" id="3.40.50.300">
    <property type="entry name" value="P-loop containing nucleotide triphosphate hydrolases"/>
    <property type="match status" value="1"/>
</dbReference>
<feature type="domain" description="Terminase large subunit ribonuclease H-like" evidence="1">
    <location>
        <begin position="353"/>
        <end position="460"/>
    </location>
</feature>
<dbReference type="InterPro" id="IPR027417">
    <property type="entry name" value="P-loop_NTPase"/>
</dbReference>
<evidence type="ECO:0000313" key="2">
    <source>
        <dbReference type="EMBL" id="AHI29717.1"/>
    </source>
</evidence>
<dbReference type="GO" id="GO:0016887">
    <property type="term" value="F:ATP hydrolysis activity"/>
    <property type="evidence" value="ECO:0007669"/>
    <property type="project" value="InterPro"/>
</dbReference>
<evidence type="ECO:0000313" key="3">
    <source>
        <dbReference type="Proteomes" id="UP000061489"/>
    </source>
</evidence>
<dbReference type="AlphaFoldDB" id="W5YKF5"/>
<keyword evidence="3" id="KW-1185">Reference proteome</keyword>
<dbReference type="HAMAP" id="MF_04147">
    <property type="entry name" value="TERL_T7"/>
    <property type="match status" value="1"/>
</dbReference>
<organism evidence="2 3">
    <name type="scientific">Marinobacter similis</name>
    <dbReference type="NCBI Taxonomy" id="1420916"/>
    <lineage>
        <taxon>Bacteria</taxon>
        <taxon>Pseudomonadati</taxon>
        <taxon>Pseudomonadota</taxon>
        <taxon>Gammaproteobacteria</taxon>
        <taxon>Pseudomonadales</taxon>
        <taxon>Marinobacteraceae</taxon>
        <taxon>Marinobacter</taxon>
    </lineage>
</organism>
<proteinExistence type="inferred from homology"/>
<dbReference type="GO" id="GO:0004519">
    <property type="term" value="F:endonuclease activity"/>
    <property type="evidence" value="ECO:0007669"/>
    <property type="project" value="InterPro"/>
</dbReference>
<dbReference type="EMBL" id="CP007151">
    <property type="protein sequence ID" value="AHI29717.1"/>
    <property type="molecule type" value="Genomic_DNA"/>
</dbReference>
<protein>
    <submittedName>
        <fullName evidence="2">DNA maturase B</fullName>
    </submittedName>
</protein>
<dbReference type="InterPro" id="IPR054762">
    <property type="entry name" value="Gp19_RNaseH-like"/>
</dbReference>
<dbReference type="Proteomes" id="UP000061489">
    <property type="component" value="Chromosome"/>
</dbReference>
<dbReference type="Gene3D" id="3.30.420.240">
    <property type="match status" value="1"/>
</dbReference>
<dbReference type="InterPro" id="IPR047987">
    <property type="entry name" value="Gp19-like_virus"/>
</dbReference>
<dbReference type="HOGENOM" id="CLU_456111_0_0_6"/>
<dbReference type="RefSeq" id="WP_052472108.1">
    <property type="nucleotide sequence ID" value="NZ_CP007151.1"/>
</dbReference>
<name>W5YKF5_9GAMM</name>
<accession>W5YKF5</accession>
<dbReference type="NCBIfam" id="NF033889">
    <property type="entry name" value="termin_lrg_T7"/>
    <property type="match status" value="1"/>
</dbReference>
<dbReference type="STRING" id="1420916.AU14_17615"/>
<dbReference type="Pfam" id="PF22530">
    <property type="entry name" value="Terminase-T7_RNaseH-like"/>
    <property type="match status" value="1"/>
</dbReference>
<dbReference type="InterPro" id="IPR044271">
    <property type="entry name" value="Terminase_large_su_gp19"/>
</dbReference>
<evidence type="ECO:0000259" key="1">
    <source>
        <dbReference type="Pfam" id="PF22530"/>
    </source>
</evidence>
<reference evidence="2 3" key="1">
    <citation type="journal article" date="2014" name="Genome Announc.">
        <title>Draft Genome Sequences of Marinobacter similis A3d10T and Marinobacter salarius R9SW1T.</title>
        <authorList>
            <person name="Ivanova E.P."/>
            <person name="Ng H.J."/>
            <person name="Webb H.K."/>
            <person name="Feng G."/>
            <person name="Oshima K."/>
            <person name="Hattori M."/>
            <person name="Ohkuma M."/>
            <person name="Sergeev A.F."/>
            <person name="Mikhailov V.V."/>
            <person name="Crawford R.J."/>
            <person name="Sawabe T."/>
        </authorList>
    </citation>
    <scope>NUCLEOTIDE SEQUENCE [LARGE SCALE GENOMIC DNA]</scope>
    <source>
        <strain evidence="2 3">A3d10</strain>
    </source>
</reference>
<dbReference type="GO" id="GO:0005524">
    <property type="term" value="F:ATP binding"/>
    <property type="evidence" value="ECO:0007669"/>
    <property type="project" value="InterPro"/>
</dbReference>
<dbReference type="KEGG" id="msx:AU14_17615"/>
<dbReference type="OrthoDB" id="1634373at2"/>